<accession>A0ABR8P037</accession>
<dbReference type="EMBL" id="JACYFC010000002">
    <property type="protein sequence ID" value="MBD5770672.1"/>
    <property type="molecule type" value="Genomic_DNA"/>
</dbReference>
<protein>
    <submittedName>
        <fullName evidence="5">SCO family protein</fullName>
    </submittedName>
</protein>
<feature type="transmembrane region" description="Helical" evidence="3">
    <location>
        <begin position="6"/>
        <end position="26"/>
    </location>
</feature>
<dbReference type="PANTHER" id="PTHR12151:SF25">
    <property type="entry name" value="LINALOOL DEHYDRATASE_ISOMERASE DOMAIN-CONTAINING PROTEIN"/>
    <property type="match status" value="1"/>
</dbReference>
<evidence type="ECO:0000313" key="5">
    <source>
        <dbReference type="EMBL" id="MBD5770672.1"/>
    </source>
</evidence>
<name>A0ABR8P037_9GAMM</name>
<dbReference type="Gene3D" id="3.40.30.10">
    <property type="entry name" value="Glutaredoxin"/>
    <property type="match status" value="1"/>
</dbReference>
<keyword evidence="6" id="KW-1185">Reference proteome</keyword>
<dbReference type="PROSITE" id="PS51352">
    <property type="entry name" value="THIOREDOXIN_2"/>
    <property type="match status" value="1"/>
</dbReference>
<comment type="caution">
    <text evidence="5">The sequence shown here is derived from an EMBL/GenBank/DDBJ whole genome shotgun (WGS) entry which is preliminary data.</text>
</comment>
<proteinExistence type="inferred from homology"/>
<sequence>MNESRVIKIAIFTAVFLSIFIIVFYATTSTRPIGEKYKSLSELGGPFTLETKKGPFSLSDIEGKVGVVYFGFLSCTEACPASIGVVQAAYKQLTDAERDGVQFLFISVDPERDSLEDLYDFGDYYDNDLLALTGTQEEIDKVTSDYGVFFELTDLEGSALGYTVDHSSRFYMIDKNGKLFTTMSHSTTPSELAARIKQLQNMESTSS</sequence>
<dbReference type="CDD" id="cd02968">
    <property type="entry name" value="SCO"/>
    <property type="match status" value="1"/>
</dbReference>
<evidence type="ECO:0000313" key="6">
    <source>
        <dbReference type="Proteomes" id="UP000604161"/>
    </source>
</evidence>
<dbReference type="Proteomes" id="UP000604161">
    <property type="component" value="Unassembled WGS sequence"/>
</dbReference>
<comment type="similarity">
    <text evidence="1">Belongs to the SCO1/2 family.</text>
</comment>
<dbReference type="RefSeq" id="WP_191594054.1">
    <property type="nucleotide sequence ID" value="NZ_JACYFC010000002.1"/>
</dbReference>
<evidence type="ECO:0000256" key="3">
    <source>
        <dbReference type="SAM" id="Phobius"/>
    </source>
</evidence>
<dbReference type="InterPro" id="IPR036249">
    <property type="entry name" value="Thioredoxin-like_sf"/>
</dbReference>
<evidence type="ECO:0000259" key="4">
    <source>
        <dbReference type="PROSITE" id="PS51352"/>
    </source>
</evidence>
<keyword evidence="3" id="KW-0472">Membrane</keyword>
<evidence type="ECO:0000256" key="1">
    <source>
        <dbReference type="ARBA" id="ARBA00010996"/>
    </source>
</evidence>
<keyword evidence="3" id="KW-1133">Transmembrane helix</keyword>
<gene>
    <name evidence="5" type="ORF">IF202_06380</name>
</gene>
<feature type="domain" description="Thioredoxin" evidence="4">
    <location>
        <begin position="38"/>
        <end position="201"/>
    </location>
</feature>
<keyword evidence="2" id="KW-0186">Copper</keyword>
<evidence type="ECO:0000256" key="2">
    <source>
        <dbReference type="ARBA" id="ARBA00023008"/>
    </source>
</evidence>
<organism evidence="5 6">
    <name type="scientific">Marinomonas colpomeniae</name>
    <dbReference type="NCBI Taxonomy" id="2774408"/>
    <lineage>
        <taxon>Bacteria</taxon>
        <taxon>Pseudomonadati</taxon>
        <taxon>Pseudomonadota</taxon>
        <taxon>Gammaproteobacteria</taxon>
        <taxon>Oceanospirillales</taxon>
        <taxon>Oceanospirillaceae</taxon>
        <taxon>Marinomonas</taxon>
    </lineage>
</organism>
<dbReference type="InterPro" id="IPR003782">
    <property type="entry name" value="SCO1/SenC"/>
</dbReference>
<dbReference type="SUPFAM" id="SSF52833">
    <property type="entry name" value="Thioredoxin-like"/>
    <property type="match status" value="1"/>
</dbReference>
<dbReference type="InterPro" id="IPR013766">
    <property type="entry name" value="Thioredoxin_domain"/>
</dbReference>
<reference evidence="5 6" key="1">
    <citation type="submission" date="2020-09" db="EMBL/GenBank/DDBJ databases">
        <title>Marinomonas sp. nov., isolated from the cysticercosis algae of Qingdao, China.</title>
        <authorList>
            <person name="Sun X."/>
        </authorList>
    </citation>
    <scope>NUCLEOTIDE SEQUENCE [LARGE SCALE GENOMIC DNA]</scope>
    <source>
        <strain evidence="5 6">SM2066</strain>
    </source>
</reference>
<keyword evidence="3" id="KW-0812">Transmembrane</keyword>
<dbReference type="Pfam" id="PF02630">
    <property type="entry name" value="SCO1-SenC"/>
    <property type="match status" value="1"/>
</dbReference>
<dbReference type="PANTHER" id="PTHR12151">
    <property type="entry name" value="ELECTRON TRANSPORT PROTIN SCO1/SENC FAMILY MEMBER"/>
    <property type="match status" value="1"/>
</dbReference>